<dbReference type="PANTHER" id="PTHR43537:SF5">
    <property type="entry name" value="UXU OPERON TRANSCRIPTIONAL REGULATOR"/>
    <property type="match status" value="1"/>
</dbReference>
<dbReference type="InterPro" id="IPR008920">
    <property type="entry name" value="TF_FadR/GntR_C"/>
</dbReference>
<dbReference type="InterPro" id="IPR000524">
    <property type="entry name" value="Tscrpt_reg_HTH_GntR"/>
</dbReference>
<evidence type="ECO:0000313" key="7">
    <source>
        <dbReference type="Proteomes" id="UP000663792"/>
    </source>
</evidence>
<keyword evidence="1" id="KW-0805">Transcription regulation</keyword>
<dbReference type="AlphaFoldDB" id="A0A939C133"/>
<gene>
    <name evidence="6" type="ORF">JL106_05335</name>
</gene>
<dbReference type="RefSeq" id="WP_205259661.1">
    <property type="nucleotide sequence ID" value="NZ_JAERWK010000007.1"/>
</dbReference>
<dbReference type="Pfam" id="PF00392">
    <property type="entry name" value="GntR"/>
    <property type="match status" value="1"/>
</dbReference>
<keyword evidence="7" id="KW-1185">Reference proteome</keyword>
<dbReference type="Gene3D" id="1.20.120.530">
    <property type="entry name" value="GntR ligand-binding domain-like"/>
    <property type="match status" value="1"/>
</dbReference>
<dbReference type="InterPro" id="IPR011711">
    <property type="entry name" value="GntR_C"/>
</dbReference>
<accession>A0A939C133</accession>
<evidence type="ECO:0000256" key="4">
    <source>
        <dbReference type="SAM" id="MobiDB-lite"/>
    </source>
</evidence>
<evidence type="ECO:0000313" key="6">
    <source>
        <dbReference type="EMBL" id="MBM9466704.1"/>
    </source>
</evidence>
<evidence type="ECO:0000256" key="1">
    <source>
        <dbReference type="ARBA" id="ARBA00023015"/>
    </source>
</evidence>
<keyword evidence="3" id="KW-0804">Transcription</keyword>
<dbReference type="EMBL" id="JAERWK010000007">
    <property type="protein sequence ID" value="MBM9466704.1"/>
    <property type="molecule type" value="Genomic_DNA"/>
</dbReference>
<keyword evidence="2" id="KW-0238">DNA-binding</keyword>
<dbReference type="SMART" id="SM00895">
    <property type="entry name" value="FCD"/>
    <property type="match status" value="1"/>
</dbReference>
<dbReference type="PRINTS" id="PR00035">
    <property type="entry name" value="HTHGNTR"/>
</dbReference>
<dbReference type="GO" id="GO:0003700">
    <property type="term" value="F:DNA-binding transcription factor activity"/>
    <property type="evidence" value="ECO:0007669"/>
    <property type="project" value="InterPro"/>
</dbReference>
<dbReference type="Pfam" id="PF07729">
    <property type="entry name" value="FCD"/>
    <property type="match status" value="1"/>
</dbReference>
<dbReference type="CDD" id="cd07377">
    <property type="entry name" value="WHTH_GntR"/>
    <property type="match status" value="1"/>
</dbReference>
<dbReference type="Proteomes" id="UP000663792">
    <property type="component" value="Unassembled WGS sequence"/>
</dbReference>
<evidence type="ECO:0000256" key="3">
    <source>
        <dbReference type="ARBA" id="ARBA00023163"/>
    </source>
</evidence>
<sequence>MSLHPGPDELAPDEARPDDNVRDLTQIQLERLRDEILEGLHPPGTVLLETVLSKRYGVSRTPVREALGRLQNEGWLERSTRGFVVRRRDPEEILEIYGVRILLEAASAEQAATNRTEFDLQRLDFLTEERFRVETVDAARDVNMRWHRALRRAAHNETLARLLTDLDALLRIYHGKRRPDDAPDPAVSDHGAIVQAVRERDGDLARVLMSAHLRRARDERVQAMLPDQE</sequence>
<comment type="caution">
    <text evidence="6">The sequence shown here is derived from an EMBL/GenBank/DDBJ whole genome shotgun (WGS) entry which is preliminary data.</text>
</comment>
<dbReference type="InterPro" id="IPR036390">
    <property type="entry name" value="WH_DNA-bd_sf"/>
</dbReference>
<evidence type="ECO:0000259" key="5">
    <source>
        <dbReference type="PROSITE" id="PS50949"/>
    </source>
</evidence>
<feature type="domain" description="HTH gntR-type" evidence="5">
    <location>
        <begin position="22"/>
        <end position="88"/>
    </location>
</feature>
<reference evidence="6" key="1">
    <citation type="submission" date="2021-01" db="EMBL/GenBank/DDBJ databases">
        <title>YIM 132084 draft genome.</title>
        <authorList>
            <person name="An D."/>
        </authorList>
    </citation>
    <scope>NUCLEOTIDE SEQUENCE</scope>
    <source>
        <strain evidence="6">YIM 132084</strain>
    </source>
</reference>
<protein>
    <submittedName>
        <fullName evidence="6">GntR family transcriptional regulator</fullName>
    </submittedName>
</protein>
<dbReference type="InterPro" id="IPR036388">
    <property type="entry name" value="WH-like_DNA-bd_sf"/>
</dbReference>
<dbReference type="GO" id="GO:0003677">
    <property type="term" value="F:DNA binding"/>
    <property type="evidence" value="ECO:0007669"/>
    <property type="project" value="UniProtKB-KW"/>
</dbReference>
<dbReference type="SMART" id="SM00345">
    <property type="entry name" value="HTH_GNTR"/>
    <property type="match status" value="1"/>
</dbReference>
<proteinExistence type="predicted"/>
<evidence type="ECO:0000256" key="2">
    <source>
        <dbReference type="ARBA" id="ARBA00023125"/>
    </source>
</evidence>
<dbReference type="PANTHER" id="PTHR43537">
    <property type="entry name" value="TRANSCRIPTIONAL REGULATOR, GNTR FAMILY"/>
    <property type="match status" value="1"/>
</dbReference>
<organism evidence="6 7">
    <name type="scientific">Nakamurella leprariae</name>
    <dbReference type="NCBI Taxonomy" id="2803911"/>
    <lineage>
        <taxon>Bacteria</taxon>
        <taxon>Bacillati</taxon>
        <taxon>Actinomycetota</taxon>
        <taxon>Actinomycetes</taxon>
        <taxon>Nakamurellales</taxon>
        <taxon>Nakamurellaceae</taxon>
        <taxon>Nakamurella</taxon>
    </lineage>
</organism>
<feature type="region of interest" description="Disordered" evidence="4">
    <location>
        <begin position="1"/>
        <end position="21"/>
    </location>
</feature>
<dbReference type="SUPFAM" id="SSF46785">
    <property type="entry name" value="Winged helix' DNA-binding domain"/>
    <property type="match status" value="1"/>
</dbReference>
<dbReference type="Gene3D" id="1.10.10.10">
    <property type="entry name" value="Winged helix-like DNA-binding domain superfamily/Winged helix DNA-binding domain"/>
    <property type="match status" value="1"/>
</dbReference>
<dbReference type="PROSITE" id="PS50949">
    <property type="entry name" value="HTH_GNTR"/>
    <property type="match status" value="1"/>
</dbReference>
<dbReference type="SUPFAM" id="SSF48008">
    <property type="entry name" value="GntR ligand-binding domain-like"/>
    <property type="match status" value="1"/>
</dbReference>
<name>A0A939C133_9ACTN</name>